<accession>C9L3V5</accession>
<dbReference type="EMBL" id="ABYU02000004">
    <property type="protein sequence ID" value="EEX23194.1"/>
    <property type="molecule type" value="Genomic_DNA"/>
</dbReference>
<gene>
    <name evidence="1" type="ORF">BLAHAN_04042</name>
</gene>
<comment type="caution">
    <text evidence="1">The sequence shown here is derived from an EMBL/GenBank/DDBJ whole genome shotgun (WGS) entry which is preliminary data.</text>
</comment>
<proteinExistence type="predicted"/>
<protein>
    <submittedName>
        <fullName evidence="1">Uncharacterized protein</fullName>
    </submittedName>
</protein>
<dbReference type="HOGENOM" id="CLU_2551531_0_0_9"/>
<evidence type="ECO:0000313" key="1">
    <source>
        <dbReference type="EMBL" id="EEX23194.1"/>
    </source>
</evidence>
<dbReference type="AlphaFoldDB" id="C9L3V5"/>
<organism evidence="1 2">
    <name type="scientific">Blautia hansenii DSM 20583</name>
    <dbReference type="NCBI Taxonomy" id="537007"/>
    <lineage>
        <taxon>Bacteria</taxon>
        <taxon>Bacillati</taxon>
        <taxon>Bacillota</taxon>
        <taxon>Clostridia</taxon>
        <taxon>Lachnospirales</taxon>
        <taxon>Lachnospiraceae</taxon>
        <taxon>Blautia</taxon>
    </lineage>
</organism>
<dbReference type="Proteomes" id="UP000003755">
    <property type="component" value="Unassembled WGS sequence"/>
</dbReference>
<sequence length="82" mass="10077">MRINRNILECKYLNSFRENLCKEVLIETYWNVNDVEVIIFDEFNPVLIETYWNVNKEISVADYLDYWVLIETYWNVNYILLS</sequence>
<evidence type="ECO:0000313" key="2">
    <source>
        <dbReference type="Proteomes" id="UP000003755"/>
    </source>
</evidence>
<reference evidence="1" key="1">
    <citation type="submission" date="2009-09" db="EMBL/GenBank/DDBJ databases">
        <authorList>
            <person name="Weinstock G."/>
            <person name="Sodergren E."/>
            <person name="Clifton S."/>
            <person name="Fulton L."/>
            <person name="Fulton B."/>
            <person name="Courtney L."/>
            <person name="Fronick C."/>
            <person name="Harrison M."/>
            <person name="Strong C."/>
            <person name="Farmer C."/>
            <person name="Delahaunty K."/>
            <person name="Markovic C."/>
            <person name="Hall O."/>
            <person name="Minx P."/>
            <person name="Tomlinson C."/>
            <person name="Mitreva M."/>
            <person name="Nelson J."/>
            <person name="Hou S."/>
            <person name="Wollam A."/>
            <person name="Pepin K.H."/>
            <person name="Johnson M."/>
            <person name="Bhonagiri V."/>
            <person name="Nash W.E."/>
            <person name="Warren W."/>
            <person name="Chinwalla A."/>
            <person name="Mardis E.R."/>
            <person name="Wilson R.K."/>
        </authorList>
    </citation>
    <scope>NUCLEOTIDE SEQUENCE [LARGE SCALE GENOMIC DNA]</scope>
    <source>
        <strain evidence="1">DSM 20583</strain>
    </source>
</reference>
<keyword evidence="2" id="KW-1185">Reference proteome</keyword>
<name>C9L3V5_BLAHA</name>